<organism evidence="1 2">
    <name type="scientific">Microbacterium testaceum</name>
    <name type="common">Aureobacterium testaceum</name>
    <name type="synonym">Brevibacterium testaceum</name>
    <dbReference type="NCBI Taxonomy" id="2033"/>
    <lineage>
        <taxon>Bacteria</taxon>
        <taxon>Bacillati</taxon>
        <taxon>Actinomycetota</taxon>
        <taxon>Actinomycetes</taxon>
        <taxon>Micrococcales</taxon>
        <taxon>Microbacteriaceae</taxon>
        <taxon>Microbacterium</taxon>
    </lineage>
</organism>
<accession>A0A147EYC0</accession>
<dbReference type="AlphaFoldDB" id="A0A147EYC0"/>
<dbReference type="EMBL" id="LDRT01000039">
    <property type="protein sequence ID" value="KTR95166.1"/>
    <property type="molecule type" value="Genomic_DNA"/>
</dbReference>
<dbReference type="Proteomes" id="UP000075025">
    <property type="component" value="Unassembled WGS sequence"/>
</dbReference>
<evidence type="ECO:0000313" key="2">
    <source>
        <dbReference type="Proteomes" id="UP000075025"/>
    </source>
</evidence>
<proteinExistence type="predicted"/>
<comment type="caution">
    <text evidence="1">The sequence shown here is derived from an EMBL/GenBank/DDBJ whole genome shotgun (WGS) entry which is preliminary data.</text>
</comment>
<sequence length="92" mass="10633">MVLFDPPMTLTRARGWPDDDRYRRYFTAESAFGQDTVTPERFAYVSDGVGLVKLMGWSSRAEKSKTLNASRWILRTADEEEFWSGVHSILRV</sequence>
<reference evidence="1 2" key="1">
    <citation type="journal article" date="2016" name="Front. Microbiol.">
        <title>Genomic Resource of Rice Seed Associated Bacteria.</title>
        <authorList>
            <person name="Midha S."/>
            <person name="Bansal K."/>
            <person name="Sharma S."/>
            <person name="Kumar N."/>
            <person name="Patil P.P."/>
            <person name="Chaudhry V."/>
            <person name="Patil P.B."/>
        </authorList>
    </citation>
    <scope>NUCLEOTIDE SEQUENCE [LARGE SCALE GENOMIC DNA]</scope>
    <source>
        <strain evidence="1 2">NS220</strain>
    </source>
</reference>
<evidence type="ECO:0000313" key="1">
    <source>
        <dbReference type="EMBL" id="KTR95166.1"/>
    </source>
</evidence>
<protein>
    <submittedName>
        <fullName evidence="1">Uncharacterized protein</fullName>
    </submittedName>
</protein>
<gene>
    <name evidence="1" type="ORF">NS220_06755</name>
</gene>
<name>A0A147EYC0_MICTE</name>